<dbReference type="SUPFAM" id="SSF50341">
    <property type="entry name" value="CheW-like"/>
    <property type="match status" value="1"/>
</dbReference>
<dbReference type="SMART" id="SM00260">
    <property type="entry name" value="CheW"/>
    <property type="match status" value="1"/>
</dbReference>
<evidence type="ECO:0000313" key="2">
    <source>
        <dbReference type="EMBL" id="NVN40116.1"/>
    </source>
</evidence>
<accession>A0A850PCV3</accession>
<dbReference type="InterPro" id="IPR002545">
    <property type="entry name" value="CheW-lke_dom"/>
</dbReference>
<dbReference type="Pfam" id="PF01584">
    <property type="entry name" value="CheW"/>
    <property type="match status" value="1"/>
</dbReference>
<proteinExistence type="predicted"/>
<dbReference type="Gene3D" id="2.30.30.40">
    <property type="entry name" value="SH3 Domains"/>
    <property type="match status" value="1"/>
</dbReference>
<comment type="caution">
    <text evidence="2">The sequence shown here is derived from an EMBL/GenBank/DDBJ whole genome shotgun (WGS) entry which is preliminary data.</text>
</comment>
<dbReference type="Gene3D" id="2.40.50.180">
    <property type="entry name" value="CheA-289, Domain 4"/>
    <property type="match status" value="1"/>
</dbReference>
<dbReference type="PANTHER" id="PTHR22617">
    <property type="entry name" value="CHEMOTAXIS SENSOR HISTIDINE KINASE-RELATED"/>
    <property type="match status" value="1"/>
</dbReference>
<dbReference type="PROSITE" id="PS50851">
    <property type="entry name" value="CHEW"/>
    <property type="match status" value="1"/>
</dbReference>
<reference evidence="2 3" key="1">
    <citation type="submission" date="2020-06" db="EMBL/GenBank/DDBJ databases">
        <title>Description of novel acetic acid bacteria.</title>
        <authorList>
            <person name="Sombolestani A."/>
        </authorList>
    </citation>
    <scope>NUCLEOTIDE SEQUENCE [LARGE SCALE GENOMIC DNA]</scope>
    <source>
        <strain evidence="2 3">LMG 27010</strain>
    </source>
</reference>
<dbReference type="GO" id="GO:0005829">
    <property type="term" value="C:cytosol"/>
    <property type="evidence" value="ECO:0007669"/>
    <property type="project" value="TreeGrafter"/>
</dbReference>
<dbReference type="Proteomes" id="UP000585665">
    <property type="component" value="Unassembled WGS sequence"/>
</dbReference>
<dbReference type="AlphaFoldDB" id="A0A850PCV3"/>
<dbReference type="PANTHER" id="PTHR22617:SF23">
    <property type="entry name" value="CHEMOTAXIS PROTEIN CHEW"/>
    <property type="match status" value="1"/>
</dbReference>
<dbReference type="InterPro" id="IPR039315">
    <property type="entry name" value="CheW"/>
</dbReference>
<evidence type="ECO:0000259" key="1">
    <source>
        <dbReference type="PROSITE" id="PS50851"/>
    </source>
</evidence>
<organism evidence="2 3">
    <name type="scientific">Ameyamaea chiangmaiensis</name>
    <dbReference type="NCBI Taxonomy" id="442969"/>
    <lineage>
        <taxon>Bacteria</taxon>
        <taxon>Pseudomonadati</taxon>
        <taxon>Pseudomonadota</taxon>
        <taxon>Alphaproteobacteria</taxon>
        <taxon>Acetobacterales</taxon>
        <taxon>Acetobacteraceae</taxon>
        <taxon>Ameyamaea</taxon>
    </lineage>
</organism>
<dbReference type="InterPro" id="IPR036061">
    <property type="entry name" value="CheW-like_dom_sf"/>
</dbReference>
<dbReference type="GO" id="GO:0007165">
    <property type="term" value="P:signal transduction"/>
    <property type="evidence" value="ECO:0007669"/>
    <property type="project" value="InterPro"/>
</dbReference>
<feature type="domain" description="CheW-like" evidence="1">
    <location>
        <begin position="12"/>
        <end position="152"/>
    </location>
</feature>
<protein>
    <submittedName>
        <fullName evidence="2">Purine-binding chemotaxis protein CheW</fullName>
    </submittedName>
</protein>
<dbReference type="GO" id="GO:0006935">
    <property type="term" value="P:chemotaxis"/>
    <property type="evidence" value="ECO:0007669"/>
    <property type="project" value="InterPro"/>
</dbReference>
<evidence type="ECO:0000313" key="3">
    <source>
        <dbReference type="Proteomes" id="UP000585665"/>
    </source>
</evidence>
<keyword evidence="3" id="KW-1185">Reference proteome</keyword>
<sequence>MTTPNPSHRKAPLKALVFSINGQAYCLDIMLMREIRSWAPVTPLPNAPCFVRGVINLRGNVIPIVDMSMRLYGHHYSDEASRVVAIVECDGKYSGLLVDEVTDIFDIAAENIQDLPDITGAQTFKAISGLTTHDDKMIGILRLDEVFNLDVDLAQ</sequence>
<dbReference type="EMBL" id="JABXXR010000027">
    <property type="protein sequence ID" value="NVN40116.1"/>
    <property type="molecule type" value="Genomic_DNA"/>
</dbReference>
<dbReference type="RefSeq" id="WP_176613088.1">
    <property type="nucleotide sequence ID" value="NZ_JABXXR010000027.1"/>
</dbReference>
<gene>
    <name evidence="2" type="ORF">HUK82_05995</name>
</gene>
<name>A0A850PCV3_9PROT</name>